<comment type="subunit">
    <text evidence="2">Interacts with coenzyme Q.</text>
</comment>
<evidence type="ECO:0000313" key="5">
    <source>
        <dbReference type="Ensembl" id="ENSNMLP00000009855.1"/>
    </source>
</evidence>
<dbReference type="InterPro" id="IPR023393">
    <property type="entry name" value="START-like_dom_sf"/>
</dbReference>
<reference evidence="5" key="1">
    <citation type="submission" date="2025-08" db="UniProtKB">
        <authorList>
            <consortium name="Ensembl"/>
        </authorList>
    </citation>
    <scope>IDENTIFICATION</scope>
</reference>
<dbReference type="PANTHER" id="PTHR12901">
    <property type="entry name" value="SPERM PROTEIN HOMOLOG"/>
    <property type="match status" value="1"/>
</dbReference>
<dbReference type="Pfam" id="PF03364">
    <property type="entry name" value="Polyketide_cyc"/>
    <property type="match status" value="1"/>
</dbReference>
<dbReference type="Gene3D" id="3.30.530.20">
    <property type="match status" value="1"/>
</dbReference>
<dbReference type="AlphaFoldDB" id="A0A8C6SPT7"/>
<keyword evidence="6" id="KW-1185">Reference proteome</keyword>
<dbReference type="PANTHER" id="PTHR12901:SF14">
    <property type="entry name" value="COENZYME Q-BINDING PROTEIN COQ10 HOMOLOG, MITOCHONDRIAL"/>
    <property type="match status" value="1"/>
</dbReference>
<dbReference type="Proteomes" id="UP000694523">
    <property type="component" value="Unplaced"/>
</dbReference>
<evidence type="ECO:0000256" key="3">
    <source>
        <dbReference type="ARBA" id="ARBA00024947"/>
    </source>
</evidence>
<dbReference type="InterPro" id="IPR005031">
    <property type="entry name" value="COQ10_START"/>
</dbReference>
<name>A0A8C6SPT7_9GOBI</name>
<evidence type="ECO:0000259" key="4">
    <source>
        <dbReference type="Pfam" id="PF03364"/>
    </source>
</evidence>
<feature type="domain" description="Coenzyme Q-binding protein COQ10 START" evidence="4">
    <location>
        <begin position="84"/>
        <end position="210"/>
    </location>
</feature>
<dbReference type="GO" id="GO:0005739">
    <property type="term" value="C:mitochondrion"/>
    <property type="evidence" value="ECO:0007669"/>
    <property type="project" value="TreeGrafter"/>
</dbReference>
<dbReference type="GO" id="GO:0048039">
    <property type="term" value="F:ubiquinone binding"/>
    <property type="evidence" value="ECO:0007669"/>
    <property type="project" value="InterPro"/>
</dbReference>
<comment type="function">
    <text evidence="3">Required for the function of coenzyme Q in the respiratory chain. May serve as a chaperone or may be involved in the transport of Q6 from its site of synthesis to the catalytic sites of the respiratory complexes.</text>
</comment>
<dbReference type="GO" id="GO:0045333">
    <property type="term" value="P:cellular respiration"/>
    <property type="evidence" value="ECO:0007669"/>
    <property type="project" value="InterPro"/>
</dbReference>
<evidence type="ECO:0000256" key="1">
    <source>
        <dbReference type="ARBA" id="ARBA00006885"/>
    </source>
</evidence>
<comment type="similarity">
    <text evidence="1">Belongs to the COQ10 family.</text>
</comment>
<organism evidence="5 6">
    <name type="scientific">Neogobius melanostomus</name>
    <name type="common">round goby</name>
    <dbReference type="NCBI Taxonomy" id="47308"/>
    <lineage>
        <taxon>Eukaryota</taxon>
        <taxon>Metazoa</taxon>
        <taxon>Chordata</taxon>
        <taxon>Craniata</taxon>
        <taxon>Vertebrata</taxon>
        <taxon>Euteleostomi</taxon>
        <taxon>Actinopterygii</taxon>
        <taxon>Neopterygii</taxon>
        <taxon>Teleostei</taxon>
        <taxon>Neoteleostei</taxon>
        <taxon>Acanthomorphata</taxon>
        <taxon>Gobiaria</taxon>
        <taxon>Gobiiformes</taxon>
        <taxon>Gobioidei</taxon>
        <taxon>Gobiidae</taxon>
        <taxon>Benthophilinae</taxon>
        <taxon>Neogobiini</taxon>
        <taxon>Neogobius</taxon>
    </lineage>
</organism>
<dbReference type="CDD" id="cd07813">
    <property type="entry name" value="COQ10p_like"/>
    <property type="match status" value="1"/>
</dbReference>
<proteinExistence type="inferred from homology"/>
<evidence type="ECO:0000313" key="6">
    <source>
        <dbReference type="Proteomes" id="UP000694523"/>
    </source>
</evidence>
<dbReference type="SUPFAM" id="SSF55961">
    <property type="entry name" value="Bet v1-like"/>
    <property type="match status" value="1"/>
</dbReference>
<dbReference type="Ensembl" id="ENSNMLT00000011130.1">
    <property type="protein sequence ID" value="ENSNMLP00000009855.1"/>
    <property type="gene ID" value="ENSNMLG00000006828.1"/>
</dbReference>
<dbReference type="InterPro" id="IPR044996">
    <property type="entry name" value="COQ10-like"/>
</dbReference>
<sequence>MTARTNPRLLKTLLVFSETYFSRHSRRAAQQQVRHVGSCGTLLCSRTSAPAPVSPTVTPSRRLINPAASISPRKIEHSECKTLQYTPEQMYDIVADVDRYSHFIPWCKKSRMMKSRNGEARAELEIGFPPLLERYVSELTYVPNHQVRAVCREGTLFRHLETVWSFSPGPAPNSCNVELHVSFEFKSLFHSHLAGVLFEEAAKEMIAAFESRAATLYRNRPAVSLKKPS</sequence>
<reference evidence="5" key="2">
    <citation type="submission" date="2025-09" db="UniProtKB">
        <authorList>
            <consortium name="Ensembl"/>
        </authorList>
    </citation>
    <scope>IDENTIFICATION</scope>
</reference>
<accession>A0A8C6SPT7</accession>
<protein>
    <submittedName>
        <fullName evidence="5">Si:ch73-141c7.1</fullName>
    </submittedName>
</protein>
<evidence type="ECO:0000256" key="2">
    <source>
        <dbReference type="ARBA" id="ARBA00011814"/>
    </source>
</evidence>